<gene>
    <name evidence="1" type="ORF">ACIBG2_40450</name>
</gene>
<dbReference type="Proteomes" id="UP001612741">
    <property type="component" value="Unassembled WGS sequence"/>
</dbReference>
<evidence type="ECO:0000313" key="2">
    <source>
        <dbReference type="Proteomes" id="UP001612741"/>
    </source>
</evidence>
<sequence length="190" mass="21399">MTANSRAFWLESDCARYGAYVRQREHLFAEMWRDDPTAEFATLAWRIARAPIMSPPYVRSHGRVLTAELKVSNYDGALVAVVELATAQPEVLRRFPRGEEGRWWSDWPSDSWTGRLYEPEVTEEDLAHRSYLLTSTKAVFAVPTASLPAVAGSALPLEDLARRSVAELVLLVNRVVDPLLDVIENGRSSR</sequence>
<comment type="caution">
    <text evidence="1">The sequence shown here is derived from an EMBL/GenBank/DDBJ whole genome shotgun (WGS) entry which is preliminary data.</text>
</comment>
<accession>A0ABW7Z6A0</accession>
<name>A0ABW7Z6A0_9ACTN</name>
<protein>
    <submittedName>
        <fullName evidence="1">Uncharacterized protein</fullName>
    </submittedName>
</protein>
<dbReference type="RefSeq" id="WP_397089469.1">
    <property type="nucleotide sequence ID" value="NZ_JBITGY010000012.1"/>
</dbReference>
<keyword evidence="2" id="KW-1185">Reference proteome</keyword>
<dbReference type="EMBL" id="JBITGY010000012">
    <property type="protein sequence ID" value="MFI6503712.1"/>
    <property type="molecule type" value="Genomic_DNA"/>
</dbReference>
<organism evidence="1 2">
    <name type="scientific">Nonomuraea typhae</name>
    <dbReference type="NCBI Taxonomy" id="2603600"/>
    <lineage>
        <taxon>Bacteria</taxon>
        <taxon>Bacillati</taxon>
        <taxon>Actinomycetota</taxon>
        <taxon>Actinomycetes</taxon>
        <taxon>Streptosporangiales</taxon>
        <taxon>Streptosporangiaceae</taxon>
        <taxon>Nonomuraea</taxon>
    </lineage>
</organism>
<reference evidence="1 2" key="1">
    <citation type="submission" date="2024-10" db="EMBL/GenBank/DDBJ databases">
        <title>The Natural Products Discovery Center: Release of the First 8490 Sequenced Strains for Exploring Actinobacteria Biosynthetic Diversity.</title>
        <authorList>
            <person name="Kalkreuter E."/>
            <person name="Kautsar S.A."/>
            <person name="Yang D."/>
            <person name="Bader C.D."/>
            <person name="Teijaro C.N."/>
            <person name="Fluegel L."/>
            <person name="Davis C.M."/>
            <person name="Simpson J.R."/>
            <person name="Lauterbach L."/>
            <person name="Steele A.D."/>
            <person name="Gui C."/>
            <person name="Meng S."/>
            <person name="Li G."/>
            <person name="Viehrig K."/>
            <person name="Ye F."/>
            <person name="Su P."/>
            <person name="Kiefer A.F."/>
            <person name="Nichols A."/>
            <person name="Cepeda A.J."/>
            <person name="Yan W."/>
            <person name="Fan B."/>
            <person name="Jiang Y."/>
            <person name="Adhikari A."/>
            <person name="Zheng C.-J."/>
            <person name="Schuster L."/>
            <person name="Cowan T.M."/>
            <person name="Smanski M.J."/>
            <person name="Chevrette M.G."/>
            <person name="De Carvalho L.P.S."/>
            <person name="Shen B."/>
        </authorList>
    </citation>
    <scope>NUCLEOTIDE SEQUENCE [LARGE SCALE GENOMIC DNA]</scope>
    <source>
        <strain evidence="1 2">NPDC050545</strain>
    </source>
</reference>
<proteinExistence type="predicted"/>
<evidence type="ECO:0000313" key="1">
    <source>
        <dbReference type="EMBL" id="MFI6503712.1"/>
    </source>
</evidence>